<evidence type="ECO:0000313" key="12">
    <source>
        <dbReference type="Proteomes" id="UP000295680"/>
    </source>
</evidence>
<accession>A0A4R2IY67</accession>
<evidence type="ECO:0000256" key="7">
    <source>
        <dbReference type="ARBA" id="ARBA00022840"/>
    </source>
</evidence>
<reference evidence="11 12" key="1">
    <citation type="submission" date="2019-03" db="EMBL/GenBank/DDBJ databases">
        <title>Genomic Encyclopedia of Type Strains, Phase IV (KMG-IV): sequencing the most valuable type-strain genomes for metagenomic binning, comparative biology and taxonomic classification.</title>
        <authorList>
            <person name="Goeker M."/>
        </authorList>
    </citation>
    <scope>NUCLEOTIDE SEQUENCE [LARGE SCALE GENOMIC DNA]</scope>
    <source>
        <strain evidence="11 12">DSM 45934</strain>
    </source>
</reference>
<dbReference type="GO" id="GO:0046983">
    <property type="term" value="F:protein dimerization activity"/>
    <property type="evidence" value="ECO:0007669"/>
    <property type="project" value="InterPro"/>
</dbReference>
<proteinExistence type="predicted"/>
<evidence type="ECO:0000256" key="1">
    <source>
        <dbReference type="ARBA" id="ARBA00000085"/>
    </source>
</evidence>
<organism evidence="11 12">
    <name type="scientific">Actinocrispum wychmicini</name>
    <dbReference type="NCBI Taxonomy" id="1213861"/>
    <lineage>
        <taxon>Bacteria</taxon>
        <taxon>Bacillati</taxon>
        <taxon>Actinomycetota</taxon>
        <taxon>Actinomycetes</taxon>
        <taxon>Pseudonocardiales</taxon>
        <taxon>Pseudonocardiaceae</taxon>
        <taxon>Actinocrispum</taxon>
    </lineage>
</organism>
<dbReference type="InterPro" id="IPR050482">
    <property type="entry name" value="Sensor_HK_TwoCompSys"/>
</dbReference>
<dbReference type="Gene3D" id="1.20.5.1930">
    <property type="match status" value="1"/>
</dbReference>
<evidence type="ECO:0000256" key="4">
    <source>
        <dbReference type="ARBA" id="ARBA00022679"/>
    </source>
</evidence>
<keyword evidence="6 11" id="KW-0418">Kinase</keyword>
<evidence type="ECO:0000313" key="11">
    <source>
        <dbReference type="EMBL" id="TCO48839.1"/>
    </source>
</evidence>
<dbReference type="GO" id="GO:0000155">
    <property type="term" value="F:phosphorelay sensor kinase activity"/>
    <property type="evidence" value="ECO:0007669"/>
    <property type="project" value="InterPro"/>
</dbReference>
<evidence type="ECO:0000256" key="6">
    <source>
        <dbReference type="ARBA" id="ARBA00022777"/>
    </source>
</evidence>
<dbReference type="EMBL" id="SLWS01000015">
    <property type="protein sequence ID" value="TCO48839.1"/>
    <property type="molecule type" value="Genomic_DNA"/>
</dbReference>
<name>A0A4R2IY67_9PSEU</name>
<keyword evidence="9" id="KW-0812">Transmembrane</keyword>
<feature type="transmembrane region" description="Helical" evidence="9">
    <location>
        <begin position="27"/>
        <end position="49"/>
    </location>
</feature>
<evidence type="ECO:0000256" key="8">
    <source>
        <dbReference type="ARBA" id="ARBA00023012"/>
    </source>
</evidence>
<evidence type="ECO:0000256" key="2">
    <source>
        <dbReference type="ARBA" id="ARBA00012438"/>
    </source>
</evidence>
<feature type="transmembrane region" description="Helical" evidence="9">
    <location>
        <begin position="89"/>
        <end position="106"/>
    </location>
</feature>
<keyword evidence="12" id="KW-1185">Reference proteome</keyword>
<dbReference type="PANTHER" id="PTHR24421">
    <property type="entry name" value="NITRATE/NITRITE SENSOR PROTEIN NARX-RELATED"/>
    <property type="match status" value="1"/>
</dbReference>
<comment type="catalytic activity">
    <reaction evidence="1">
        <text>ATP + protein L-histidine = ADP + protein N-phospho-L-histidine.</text>
        <dbReference type="EC" id="2.7.13.3"/>
    </reaction>
</comment>
<dbReference type="InterPro" id="IPR011712">
    <property type="entry name" value="Sig_transdc_His_kin_sub3_dim/P"/>
</dbReference>
<keyword evidence="3" id="KW-0597">Phosphoprotein</keyword>
<dbReference type="GO" id="GO:0016020">
    <property type="term" value="C:membrane"/>
    <property type="evidence" value="ECO:0007669"/>
    <property type="project" value="InterPro"/>
</dbReference>
<feature type="transmembrane region" description="Helical" evidence="9">
    <location>
        <begin position="118"/>
        <end position="136"/>
    </location>
</feature>
<dbReference type="Proteomes" id="UP000295680">
    <property type="component" value="Unassembled WGS sequence"/>
</dbReference>
<dbReference type="SUPFAM" id="SSF55874">
    <property type="entry name" value="ATPase domain of HSP90 chaperone/DNA topoisomerase II/histidine kinase"/>
    <property type="match status" value="1"/>
</dbReference>
<sequence length="349" mass="36652">MVGAAVALAVLGSTLIQDDVDGGRQLTVVGAALILLSGGVLALGGRYPVLVAAVTLACSAIYYPFVGTGGPMLVTFIIALYYVSASGRVVVAAAFAAVCVVAIAVGEKFSPVRHLDNIAQFMLAGWMVAMIALGVARNTRRAYAEEASKRATTEERLRIARELHDVLAHNISLINVQASAALHRKNHTAGLWEALEAIKQASKEALREVRATLGVLRAVDESAPTGPPGLHQLPELVRRTRQTGVEVTVDGEPRALPPEIDLAAYRIIQEALTNVTRHASARSVHVRITYGDKDMSVQVDDDGRGGSLVPGNGIRGMTERAQALGGSLTVRGDDHGVQVAASLPLGAAE</sequence>
<evidence type="ECO:0000256" key="3">
    <source>
        <dbReference type="ARBA" id="ARBA00022553"/>
    </source>
</evidence>
<evidence type="ECO:0000256" key="9">
    <source>
        <dbReference type="SAM" id="Phobius"/>
    </source>
</evidence>
<dbReference type="CDD" id="cd16917">
    <property type="entry name" value="HATPase_UhpB-NarQ-NarX-like"/>
    <property type="match status" value="1"/>
</dbReference>
<dbReference type="EC" id="2.7.13.3" evidence="2"/>
<keyword evidence="5" id="KW-0547">Nucleotide-binding</keyword>
<protein>
    <recommendedName>
        <fullName evidence="2">histidine kinase</fullName>
        <ecNumber evidence="2">2.7.13.3</ecNumber>
    </recommendedName>
</protein>
<feature type="transmembrane region" description="Helical" evidence="9">
    <location>
        <begin position="61"/>
        <end position="83"/>
    </location>
</feature>
<evidence type="ECO:0000256" key="5">
    <source>
        <dbReference type="ARBA" id="ARBA00022741"/>
    </source>
</evidence>
<comment type="caution">
    <text evidence="11">The sequence shown here is derived from an EMBL/GenBank/DDBJ whole genome shotgun (WGS) entry which is preliminary data.</text>
</comment>
<dbReference type="PANTHER" id="PTHR24421:SF10">
    <property type="entry name" value="NITRATE_NITRITE SENSOR PROTEIN NARQ"/>
    <property type="match status" value="1"/>
</dbReference>
<dbReference type="AlphaFoldDB" id="A0A4R2IY67"/>
<dbReference type="GO" id="GO:0005524">
    <property type="term" value="F:ATP binding"/>
    <property type="evidence" value="ECO:0007669"/>
    <property type="project" value="UniProtKB-KW"/>
</dbReference>
<keyword evidence="4" id="KW-0808">Transferase</keyword>
<feature type="domain" description="Signal transduction histidine kinase subgroup 3 dimerisation and phosphoacceptor" evidence="10">
    <location>
        <begin position="155"/>
        <end position="219"/>
    </location>
</feature>
<dbReference type="Pfam" id="PF07730">
    <property type="entry name" value="HisKA_3"/>
    <property type="match status" value="1"/>
</dbReference>
<dbReference type="Gene3D" id="3.30.565.10">
    <property type="entry name" value="Histidine kinase-like ATPase, C-terminal domain"/>
    <property type="match status" value="1"/>
</dbReference>
<keyword evidence="8" id="KW-0902">Two-component regulatory system</keyword>
<keyword evidence="9" id="KW-1133">Transmembrane helix</keyword>
<dbReference type="InterPro" id="IPR036890">
    <property type="entry name" value="HATPase_C_sf"/>
</dbReference>
<gene>
    <name evidence="11" type="ORF">EV192_11560</name>
</gene>
<keyword evidence="9" id="KW-0472">Membrane</keyword>
<evidence type="ECO:0000259" key="10">
    <source>
        <dbReference type="Pfam" id="PF07730"/>
    </source>
</evidence>
<keyword evidence="7" id="KW-0067">ATP-binding</keyword>